<organism evidence="3 4">
    <name type="scientific">Stylophora pistillata</name>
    <name type="common">Smooth cauliflower coral</name>
    <dbReference type="NCBI Taxonomy" id="50429"/>
    <lineage>
        <taxon>Eukaryota</taxon>
        <taxon>Metazoa</taxon>
        <taxon>Cnidaria</taxon>
        <taxon>Anthozoa</taxon>
        <taxon>Hexacorallia</taxon>
        <taxon>Scleractinia</taxon>
        <taxon>Astrocoeniina</taxon>
        <taxon>Pocilloporidae</taxon>
        <taxon>Stylophora</taxon>
    </lineage>
</organism>
<dbReference type="CDD" id="cd00083">
    <property type="entry name" value="bHLH_SF"/>
    <property type="match status" value="1"/>
</dbReference>
<dbReference type="SMART" id="SM00353">
    <property type="entry name" value="HLH"/>
    <property type="match status" value="1"/>
</dbReference>
<dbReference type="Pfam" id="PF00010">
    <property type="entry name" value="HLH"/>
    <property type="match status" value="1"/>
</dbReference>
<dbReference type="OrthoDB" id="5973526at2759"/>
<feature type="compositionally biased region" description="Low complexity" evidence="1">
    <location>
        <begin position="933"/>
        <end position="945"/>
    </location>
</feature>
<name>A0A2B4SIX9_STYPI</name>
<sequence>MEDFQQSISGSTNKEVKELPQGDPTSTSFTEFQNLDMGLTCSAEQVSDADTNPTGARFSFCANHSSQEISSVQDHSVPCSQSVLTISMPSPMAALVPMTNNDSPVQQLQEQALSPTSGFFLKKEDLDHNDAIPAEYQLINYINEEERSNDCSFTFNQENVCTAVTDDDSCDGSSMQTMNDSARAFNEQYRVKRDVGETFPNVPAEAFSPDAFLSSIPMFFKISQKRPATILPKLSTTDPSRYSQYENADQCYSSPTAGVVEPSKKLYSALYMPGKSQGVPIAPKPRPNEKVPCCVLVVPAPLYYENFAPLESLQMQQEQHEEVVDFVPSRTHMVVTENTVAPEGGSSLQNTEFEHHSMQWNVHPPNPARTPLPSTILRVSPSPHEGSKSSPIITVSTSSTPIQPLQGRKQQYVIAQGNNRHLKGLSMYKDSLTTPTGEENHQPIYLQGLPPQGFRRLLKNKEGSVSERTTKRSLAPLFSEVSTSSCREATVPQMEKSPLTCIKIKVPREMNIPQTERTNQDSSLQITEDQDTPIAFSEEIDLQTTVRDNKDEPSLDSSVTERVQIITTPTTMGRRGEDKEKKKIRDRRYDAELKKAFHHLRQVVPRVQRNSTRGQILQEAVKYIGILEKKVVDAGLWSTLQPLEAQRNAQFQGVTEETSTAKENNEILMDNLLSSVSHDDPDICSNLGVRTLTEEECCENPQEETSTVLTSPLILISSMSQPTEKGTYSFVSPEEAALSVDPVDTNEVSITESEFPLSVPLQQIHFLNTDQNDETSVLAFQSPDQLSSQELHTRLIPVVEVPAFTDDSVFPGKSHEVQTSPQHDSFLSAVTTISQEGLSDLGVTLSPLLSPLGILFSPGGDRRQDPAIAFLVESKEDTDADFAISSSSIDPTSNDVMSSICSDMTSIAASVEVTTAQMGKSALRSSKIRKSPRSSSIQIVPSISPKLAVQSKRSSPRYRDRRVLQDQSNYEEANSPLIASGRGRRRNSNNRSPELASFDHTDENLCFAMDHSRTPPSSVSGVLLTGKKKTSSRAREGTKRGRRI</sequence>
<proteinExistence type="predicted"/>
<comment type="caution">
    <text evidence="3">The sequence shown here is derived from an EMBL/GenBank/DDBJ whole genome shotgun (WGS) entry which is preliminary data.</text>
</comment>
<dbReference type="InterPro" id="IPR036638">
    <property type="entry name" value="HLH_DNA-bd_sf"/>
</dbReference>
<dbReference type="PROSITE" id="PS50888">
    <property type="entry name" value="BHLH"/>
    <property type="match status" value="1"/>
</dbReference>
<feature type="region of interest" description="Disordered" evidence="1">
    <location>
        <begin position="1"/>
        <end position="28"/>
    </location>
</feature>
<evidence type="ECO:0000256" key="1">
    <source>
        <dbReference type="SAM" id="MobiDB-lite"/>
    </source>
</evidence>
<dbReference type="Proteomes" id="UP000225706">
    <property type="component" value="Unassembled WGS sequence"/>
</dbReference>
<dbReference type="AlphaFoldDB" id="A0A2B4SIX9"/>
<dbReference type="GO" id="GO:0046983">
    <property type="term" value="F:protein dimerization activity"/>
    <property type="evidence" value="ECO:0007669"/>
    <property type="project" value="InterPro"/>
</dbReference>
<keyword evidence="4" id="KW-1185">Reference proteome</keyword>
<evidence type="ECO:0000259" key="2">
    <source>
        <dbReference type="PROSITE" id="PS50888"/>
    </source>
</evidence>
<reference evidence="4" key="1">
    <citation type="journal article" date="2017" name="bioRxiv">
        <title>Comparative analysis of the genomes of Stylophora pistillata and Acropora digitifera provides evidence for extensive differences between species of corals.</title>
        <authorList>
            <person name="Voolstra C.R."/>
            <person name="Li Y."/>
            <person name="Liew Y.J."/>
            <person name="Baumgarten S."/>
            <person name="Zoccola D."/>
            <person name="Flot J.-F."/>
            <person name="Tambutte S."/>
            <person name="Allemand D."/>
            <person name="Aranda M."/>
        </authorList>
    </citation>
    <scope>NUCLEOTIDE SEQUENCE [LARGE SCALE GENOMIC DNA]</scope>
</reference>
<evidence type="ECO:0000313" key="3">
    <source>
        <dbReference type="EMBL" id="PFX29841.1"/>
    </source>
</evidence>
<feature type="compositionally biased region" description="Polar residues" evidence="1">
    <location>
        <begin position="1"/>
        <end position="13"/>
    </location>
</feature>
<accession>A0A2B4SIX9</accession>
<feature type="compositionally biased region" description="Basic and acidic residues" evidence="1">
    <location>
        <begin position="1033"/>
        <end position="1044"/>
    </location>
</feature>
<feature type="region of interest" description="Disordered" evidence="1">
    <location>
        <begin position="922"/>
        <end position="1044"/>
    </location>
</feature>
<evidence type="ECO:0000313" key="4">
    <source>
        <dbReference type="Proteomes" id="UP000225706"/>
    </source>
</evidence>
<feature type="domain" description="BHLH" evidence="2">
    <location>
        <begin position="577"/>
        <end position="627"/>
    </location>
</feature>
<dbReference type="SUPFAM" id="SSF47459">
    <property type="entry name" value="HLH, helix-loop-helix DNA-binding domain"/>
    <property type="match status" value="1"/>
</dbReference>
<dbReference type="InterPro" id="IPR011598">
    <property type="entry name" value="bHLH_dom"/>
</dbReference>
<gene>
    <name evidence="3" type="ORF">AWC38_SpisGene5339</name>
</gene>
<dbReference type="Gene3D" id="4.10.280.10">
    <property type="entry name" value="Helix-loop-helix DNA-binding domain"/>
    <property type="match status" value="1"/>
</dbReference>
<protein>
    <recommendedName>
        <fullName evidence="2">BHLH domain-containing protein</fullName>
    </recommendedName>
</protein>
<dbReference type="EMBL" id="LSMT01000059">
    <property type="protein sequence ID" value="PFX29841.1"/>
    <property type="molecule type" value="Genomic_DNA"/>
</dbReference>